<evidence type="ECO:0000256" key="2">
    <source>
        <dbReference type="ARBA" id="ARBA00022475"/>
    </source>
</evidence>
<proteinExistence type="inferred from homology"/>
<name>A0ABY5NWC4_9ENTE</name>
<protein>
    <recommendedName>
        <fullName evidence="8">Cell division protein DivIB</fullName>
    </recommendedName>
</protein>
<comment type="similarity">
    <text evidence="8">Belongs to the FtsQ/DivIB family. DivIB subfamily.</text>
</comment>
<keyword evidence="5 8" id="KW-1133">Transmembrane helix</keyword>
<keyword evidence="6 8" id="KW-0472">Membrane</keyword>
<feature type="region of interest" description="Disordered" evidence="9">
    <location>
        <begin position="284"/>
        <end position="309"/>
    </location>
</feature>
<feature type="compositionally biased region" description="Polar residues" evidence="9">
    <location>
        <begin position="285"/>
        <end position="295"/>
    </location>
</feature>
<keyword evidence="12" id="KW-1185">Reference proteome</keyword>
<organism evidence="11 12">
    <name type="scientific">Vagococcus luciliae</name>
    <dbReference type="NCBI Taxonomy" id="2920380"/>
    <lineage>
        <taxon>Bacteria</taxon>
        <taxon>Bacillati</taxon>
        <taxon>Bacillota</taxon>
        <taxon>Bacilli</taxon>
        <taxon>Lactobacillales</taxon>
        <taxon>Enterococcaceae</taxon>
        <taxon>Vagococcus</taxon>
    </lineage>
</organism>
<dbReference type="PROSITE" id="PS51779">
    <property type="entry name" value="POTRA"/>
    <property type="match status" value="1"/>
</dbReference>
<dbReference type="PANTHER" id="PTHR37820">
    <property type="entry name" value="CELL DIVISION PROTEIN DIVIB"/>
    <property type="match status" value="1"/>
</dbReference>
<dbReference type="InterPro" id="IPR013685">
    <property type="entry name" value="POTRA_FtsQ_type"/>
</dbReference>
<dbReference type="Proteomes" id="UP001058273">
    <property type="component" value="Chromosome"/>
</dbReference>
<evidence type="ECO:0000256" key="8">
    <source>
        <dbReference type="HAMAP-Rule" id="MF_00912"/>
    </source>
</evidence>
<dbReference type="Pfam" id="PF08478">
    <property type="entry name" value="POTRA_1"/>
    <property type="match status" value="1"/>
</dbReference>
<evidence type="ECO:0000259" key="10">
    <source>
        <dbReference type="PROSITE" id="PS51779"/>
    </source>
</evidence>
<comment type="subcellular location">
    <subcellularLocation>
        <location evidence="8">Cell membrane</location>
        <topology evidence="8">Single-pass type II membrane protein</topology>
    </subcellularLocation>
    <subcellularLocation>
        <location evidence="1">Membrane</location>
    </subcellularLocation>
    <text evidence="8">Localizes to the division septum.</text>
</comment>
<keyword evidence="7 8" id="KW-0131">Cell cycle</keyword>
<keyword evidence="3 8" id="KW-0132">Cell division</keyword>
<dbReference type="EMBL" id="CP102451">
    <property type="protein sequence ID" value="UUV97951.1"/>
    <property type="molecule type" value="Genomic_DNA"/>
</dbReference>
<dbReference type="GO" id="GO:0051301">
    <property type="term" value="P:cell division"/>
    <property type="evidence" value="ECO:0007669"/>
    <property type="project" value="UniProtKB-KW"/>
</dbReference>
<dbReference type="RefSeq" id="WP_257701544.1">
    <property type="nucleotide sequence ID" value="NZ_CP102451.1"/>
</dbReference>
<keyword evidence="4 8" id="KW-0812">Transmembrane</keyword>
<feature type="domain" description="POTRA" evidence="10">
    <location>
        <begin position="85"/>
        <end position="156"/>
    </location>
</feature>
<dbReference type="InterPro" id="IPR026580">
    <property type="entry name" value="DivIB"/>
</dbReference>
<feature type="region of interest" description="Disordered" evidence="9">
    <location>
        <begin position="1"/>
        <end position="33"/>
    </location>
</feature>
<dbReference type="PANTHER" id="PTHR37820:SF1">
    <property type="entry name" value="CELL DIVISION PROTEIN FTSQ"/>
    <property type="match status" value="1"/>
</dbReference>
<evidence type="ECO:0000256" key="1">
    <source>
        <dbReference type="ARBA" id="ARBA00004370"/>
    </source>
</evidence>
<sequence>MSNKKEDDKGENRGNHRLIKSPKKELKDSNRQETLSMRRKTINKLSPFQGLTPNEEKRLTRRLTSILITLTVGILITLYIISPLSKLQNIEVTGIDKADSQTIIKSSHLKLGEGLWPQYFNKSNDMKRVIKENPRINTATLRIKQFNHFDINVTEYEVLAVLLRNDKMYPVLSNGKILSETAKESEKKLPQLIDFKEGEGLKSFLTSYEKFSPKMKSEIISIESQATQKNPFRIKLNMKDGNQVIGLSTTIADKLVFYDKIAAEMKSKGVIDMEAGKTGVFSYPLETQNSDSSEGLSDENSSESINNGF</sequence>
<dbReference type="HAMAP" id="MF_00912">
    <property type="entry name" value="DivIB"/>
    <property type="match status" value="1"/>
</dbReference>
<evidence type="ECO:0000313" key="11">
    <source>
        <dbReference type="EMBL" id="UUV97951.1"/>
    </source>
</evidence>
<reference evidence="11" key="2">
    <citation type="submission" date="2022-08" db="EMBL/GenBank/DDBJ databases">
        <authorList>
            <person name="Poehlein A."/>
            <person name="Guzman J."/>
            <person name="Daniel R."/>
            <person name="Vilcinskas A."/>
        </authorList>
    </citation>
    <scope>NUCLEOTIDE SEQUENCE</scope>
    <source>
        <strain evidence="11">G314FT</strain>
    </source>
</reference>
<dbReference type="InterPro" id="IPR034746">
    <property type="entry name" value="POTRA"/>
</dbReference>
<feature type="transmembrane region" description="Helical" evidence="8">
    <location>
        <begin position="63"/>
        <end position="81"/>
    </location>
</feature>
<evidence type="ECO:0000256" key="5">
    <source>
        <dbReference type="ARBA" id="ARBA00022989"/>
    </source>
</evidence>
<gene>
    <name evidence="8 11" type="primary">divIB</name>
    <name evidence="11" type="ORF">G314FT_00410</name>
</gene>
<evidence type="ECO:0000256" key="6">
    <source>
        <dbReference type="ARBA" id="ARBA00023136"/>
    </source>
</evidence>
<feature type="compositionally biased region" description="Basic and acidic residues" evidence="9">
    <location>
        <begin position="1"/>
        <end position="14"/>
    </location>
</feature>
<dbReference type="InterPro" id="IPR005548">
    <property type="entry name" value="Cell_div_FtsQ/DivIB_C"/>
</dbReference>
<dbReference type="Pfam" id="PF03799">
    <property type="entry name" value="FtsQ_DivIB_C"/>
    <property type="match status" value="1"/>
</dbReference>
<reference evidence="11" key="1">
    <citation type="submission" date="2022-08" db="EMBL/GenBank/DDBJ databases">
        <title>Genome sequence of Vagococcus luciliae DSM 112651.</title>
        <authorList>
            <person name="Juan G."/>
            <person name="Anja P."/>
            <person name="Rolf D."/>
            <person name="Kampfer P."/>
            <person name="Vilcinskas A."/>
        </authorList>
    </citation>
    <scope>NUCLEOTIDE SEQUENCE</scope>
    <source>
        <strain evidence="11">G314FT</strain>
    </source>
</reference>
<evidence type="ECO:0000313" key="12">
    <source>
        <dbReference type="Proteomes" id="UP001058273"/>
    </source>
</evidence>
<evidence type="ECO:0000256" key="4">
    <source>
        <dbReference type="ARBA" id="ARBA00022692"/>
    </source>
</evidence>
<evidence type="ECO:0000256" key="7">
    <source>
        <dbReference type="ARBA" id="ARBA00023306"/>
    </source>
</evidence>
<feature type="compositionally biased region" description="Basic and acidic residues" evidence="9">
    <location>
        <begin position="22"/>
        <end position="31"/>
    </location>
</feature>
<dbReference type="InterPro" id="IPR050487">
    <property type="entry name" value="FtsQ_DivIB"/>
</dbReference>
<comment type="function">
    <text evidence="8">Cell division protein that may be involved in stabilizing or promoting the assembly of the division complex.</text>
</comment>
<evidence type="ECO:0000256" key="3">
    <source>
        <dbReference type="ARBA" id="ARBA00022618"/>
    </source>
</evidence>
<keyword evidence="2 8" id="KW-1003">Cell membrane</keyword>
<accession>A0ABY5NWC4</accession>
<evidence type="ECO:0000256" key="9">
    <source>
        <dbReference type="SAM" id="MobiDB-lite"/>
    </source>
</evidence>
<dbReference type="Gene3D" id="3.40.50.10960">
    <property type="match status" value="1"/>
</dbReference>